<feature type="domain" description="Reverse transcriptase" evidence="1">
    <location>
        <begin position="1"/>
        <end position="351"/>
    </location>
</feature>
<dbReference type="InterPro" id="IPR000477">
    <property type="entry name" value="RT_dom"/>
</dbReference>
<reference evidence="2 3" key="1">
    <citation type="submission" date="2018-07" db="EMBL/GenBank/DDBJ databases">
        <title>Genome sequencing and assembly of Lactobacillus leichmannii.</title>
        <authorList>
            <person name="Rong J.-C."/>
            <person name="Li M.-Y."/>
            <person name="Zhang Q.-F."/>
            <person name="Chi N.-Y."/>
        </authorList>
    </citation>
    <scope>NUCLEOTIDE SEQUENCE [LARGE SCALE GENOMIC DNA]</scope>
    <source>
        <strain evidence="2 3">JCM 1148</strain>
    </source>
</reference>
<evidence type="ECO:0000313" key="2">
    <source>
        <dbReference type="EMBL" id="MCR5970305.1"/>
    </source>
</evidence>
<dbReference type="Pfam" id="PF00078">
    <property type="entry name" value="RVT_1"/>
    <property type="match status" value="1"/>
</dbReference>
<dbReference type="Proteomes" id="UP001524940">
    <property type="component" value="Unassembled WGS sequence"/>
</dbReference>
<protein>
    <recommendedName>
        <fullName evidence="1">Reverse transcriptase domain-containing protein</fullName>
    </recommendedName>
</protein>
<sequence>MFRDKMDINEWFREVTPKSKRRYAHFDLRTNLERDKKYITNPDKIAHHGFYPFIRYDQIFTKFRSSTKEKYVKSREICYSAHIDRCIYQYYSFLVNEKYEEYLTKHGINQVPIAYRSNLGMGNIAACQKVHQFMLENKSYYVMIGDFTDFFGKLNHAYLKKQLCQLLQVNRLPADYYAVFKSITEYDTWDLKNILRLNGLEDTRAGLKQLNSKKRALTKEQFKKHKKNICHHKNDFGIPQGSSISACFSNVYMIEIDEAINNFVAKHNGMYLRYSDDFVVILPMSTSQRKDLQKLISLFDDYRSKGLLELQPDKTQVFSFIADKELCNIGADFNPKLSTEHKKINFLGLCFDGFEVRIRSKTISKYYYRMRHKARGIACQYTLKSGFKGADKLYRMYSERGQYGKGNFLTYVRLVSSAFPKEPIGVDTQNNMVKIRKALNQNKPT</sequence>
<dbReference type="EMBL" id="QOCY01000005">
    <property type="protein sequence ID" value="MCR5970305.1"/>
    <property type="molecule type" value="Genomic_DNA"/>
</dbReference>
<dbReference type="RefSeq" id="WP_080730910.1">
    <property type="nucleotide sequence ID" value="NZ_QOCY01000005.1"/>
</dbReference>
<proteinExistence type="predicted"/>
<accession>A0ABT1XUH0</accession>
<name>A0ABT1XUH0_LACLE</name>
<evidence type="ECO:0000313" key="3">
    <source>
        <dbReference type="Proteomes" id="UP001524940"/>
    </source>
</evidence>
<evidence type="ECO:0000259" key="1">
    <source>
        <dbReference type="PROSITE" id="PS50878"/>
    </source>
</evidence>
<dbReference type="InterPro" id="IPR043502">
    <property type="entry name" value="DNA/RNA_pol_sf"/>
</dbReference>
<comment type="caution">
    <text evidence="2">The sequence shown here is derived from an EMBL/GenBank/DDBJ whole genome shotgun (WGS) entry which is preliminary data.</text>
</comment>
<dbReference type="PROSITE" id="PS50878">
    <property type="entry name" value="RT_POL"/>
    <property type="match status" value="1"/>
</dbReference>
<gene>
    <name evidence="2" type="ORF">DS743_00075</name>
</gene>
<keyword evidence="3" id="KW-1185">Reference proteome</keyword>
<dbReference type="SUPFAM" id="SSF56672">
    <property type="entry name" value="DNA/RNA polymerases"/>
    <property type="match status" value="1"/>
</dbReference>
<organism evidence="2 3">
    <name type="scientific">Lactobacillus leichmannii</name>
    <dbReference type="NCBI Taxonomy" id="28039"/>
    <lineage>
        <taxon>Bacteria</taxon>
        <taxon>Bacillati</taxon>
        <taxon>Bacillota</taxon>
        <taxon>Bacilli</taxon>
        <taxon>Lactobacillales</taxon>
        <taxon>Lactobacillaceae</taxon>
        <taxon>Lactobacillus</taxon>
    </lineage>
</organism>